<accession>A0A8J7RNL3</accession>
<proteinExistence type="predicted"/>
<reference evidence="1" key="1">
    <citation type="submission" date="2021-03" db="EMBL/GenBank/DDBJ databases">
        <title>Genomic Encyclopedia of Type Strains, Phase IV (KMG-V): Genome sequencing to study the core and pangenomes of soil and plant-associated prokaryotes.</title>
        <authorList>
            <person name="Whitman W."/>
        </authorList>
    </citation>
    <scope>NUCLEOTIDE SEQUENCE</scope>
    <source>
        <strain evidence="1">C4</strain>
    </source>
</reference>
<dbReference type="RefSeq" id="WP_209591720.1">
    <property type="nucleotide sequence ID" value="NZ_JAGGMV010000009.1"/>
</dbReference>
<dbReference type="AlphaFoldDB" id="A0A8J7RNL3"/>
<sequence length="245" mass="28442">MNSQKYHLLNDNLKKYSKFTIYDFEEILDHIKSRKYEKVDELIDNLNKVFEYSKSNAISKNDEDLANIFYLLQLYLSILKSISDLWKSLDTEKYGLSWGYLQDALIKIQLLKKFMCEPTELCVITLESYLKKLECFYPYNIFMSPEYIYEGETCSICGKSPYDPACSHIEGHLYGGKLAKRIHGNFRVKSISLVKNPKNKKCVITSSQNVDGSDKVEVSFDNLRTLVNTLGKPLVDFNRDKSENI</sequence>
<dbReference type="EMBL" id="JAGGMV010000009">
    <property type="protein sequence ID" value="MBP2202206.1"/>
    <property type="molecule type" value="Genomic_DNA"/>
</dbReference>
<dbReference type="Proteomes" id="UP000740329">
    <property type="component" value="Unassembled WGS sequence"/>
</dbReference>
<evidence type="ECO:0000313" key="2">
    <source>
        <dbReference type="Proteomes" id="UP000740329"/>
    </source>
</evidence>
<protein>
    <submittedName>
        <fullName evidence="1">Uncharacterized protein</fullName>
    </submittedName>
</protein>
<evidence type="ECO:0000313" key="1">
    <source>
        <dbReference type="EMBL" id="MBP2202206.1"/>
    </source>
</evidence>
<comment type="caution">
    <text evidence="1">The sequence shown here is derived from an EMBL/GenBank/DDBJ whole genome shotgun (WGS) entry which is preliminary data.</text>
</comment>
<organism evidence="1 2">
    <name type="scientific">Methanococcus voltae</name>
    <dbReference type="NCBI Taxonomy" id="2188"/>
    <lineage>
        <taxon>Archaea</taxon>
        <taxon>Methanobacteriati</taxon>
        <taxon>Methanobacteriota</taxon>
        <taxon>Methanomada group</taxon>
        <taxon>Methanococci</taxon>
        <taxon>Methanococcales</taxon>
        <taxon>Methanococcaceae</taxon>
        <taxon>Methanococcus</taxon>
    </lineage>
</organism>
<name>A0A8J7RNL3_METVO</name>
<gene>
    <name evidence="1" type="ORF">J3E07_001647</name>
</gene>